<dbReference type="Proteomes" id="UP000177050">
    <property type="component" value="Unassembled WGS sequence"/>
</dbReference>
<sequence length="288" mass="32648">MNKLCFSKQYLTFLSIGLILAIVLWVSLSLGKIKNISSNPKASSNPVFFTKIFAKDLDQYIETTDRFSVYIQKKEDCWGQTFFKPGDNDGDYYYENVTPRITDSLTSCKEGIDYPCFVVSFPKVNTTGRATEIFKGVCRLGESTVFKKEPVLNLATWCNQNKGSLCNGNWLSGGVFNMCDELSPAYFKISTMEQIDALHQNRSVSSEMQQYVNQNGYGYRDTVCCNKPCEMNLHACEKVDAKVFYSSVPDCFDACNDQNKRCKTCGNYEYKGSGLNLKDIQWYCGIDN</sequence>
<gene>
    <name evidence="1" type="ORF">A3K52_04920</name>
</gene>
<dbReference type="EMBL" id="MGBR01000001">
    <property type="protein sequence ID" value="OGK74084.1"/>
    <property type="molecule type" value="Genomic_DNA"/>
</dbReference>
<organism evidence="1 2">
    <name type="scientific">Candidatus Roizmanbacteria bacterium RIFOXYD1_FULL_38_12</name>
    <dbReference type="NCBI Taxonomy" id="1802093"/>
    <lineage>
        <taxon>Bacteria</taxon>
        <taxon>Candidatus Roizmaniibacteriota</taxon>
    </lineage>
</organism>
<reference evidence="1 2" key="1">
    <citation type="journal article" date="2016" name="Nat. Commun.">
        <title>Thousands of microbial genomes shed light on interconnected biogeochemical processes in an aquifer system.</title>
        <authorList>
            <person name="Anantharaman K."/>
            <person name="Brown C.T."/>
            <person name="Hug L.A."/>
            <person name="Sharon I."/>
            <person name="Castelle C.J."/>
            <person name="Probst A.J."/>
            <person name="Thomas B.C."/>
            <person name="Singh A."/>
            <person name="Wilkins M.J."/>
            <person name="Karaoz U."/>
            <person name="Brodie E.L."/>
            <person name="Williams K.H."/>
            <person name="Hubbard S.S."/>
            <person name="Banfield J.F."/>
        </authorList>
    </citation>
    <scope>NUCLEOTIDE SEQUENCE [LARGE SCALE GENOMIC DNA]</scope>
</reference>
<dbReference type="AlphaFoldDB" id="A0A1F7L229"/>
<evidence type="ECO:0000313" key="1">
    <source>
        <dbReference type="EMBL" id="OGK74084.1"/>
    </source>
</evidence>
<proteinExistence type="predicted"/>
<protein>
    <submittedName>
        <fullName evidence="1">Uncharacterized protein</fullName>
    </submittedName>
</protein>
<comment type="caution">
    <text evidence="1">The sequence shown here is derived from an EMBL/GenBank/DDBJ whole genome shotgun (WGS) entry which is preliminary data.</text>
</comment>
<evidence type="ECO:0000313" key="2">
    <source>
        <dbReference type="Proteomes" id="UP000177050"/>
    </source>
</evidence>
<accession>A0A1F7L229</accession>
<name>A0A1F7L229_9BACT</name>